<keyword evidence="7" id="KW-0472">Membrane</keyword>
<dbReference type="PROSITE" id="PS50109">
    <property type="entry name" value="HIS_KIN"/>
    <property type="match status" value="1"/>
</dbReference>
<evidence type="ECO:0000256" key="1">
    <source>
        <dbReference type="ARBA" id="ARBA00000085"/>
    </source>
</evidence>
<keyword evidence="3" id="KW-0597">Phosphoprotein</keyword>
<dbReference type="SMART" id="SM00388">
    <property type="entry name" value="HisKA"/>
    <property type="match status" value="1"/>
</dbReference>
<dbReference type="InterPro" id="IPR050351">
    <property type="entry name" value="BphY/WalK/GraS-like"/>
</dbReference>
<evidence type="ECO:0000256" key="6">
    <source>
        <dbReference type="SAM" id="Coils"/>
    </source>
</evidence>
<dbReference type="GO" id="GO:0000156">
    <property type="term" value="F:phosphorelay response regulator activity"/>
    <property type="evidence" value="ECO:0007669"/>
    <property type="project" value="TreeGrafter"/>
</dbReference>
<dbReference type="Gene3D" id="3.30.565.10">
    <property type="entry name" value="Histidine kinase-like ATPase, C-terminal domain"/>
    <property type="match status" value="1"/>
</dbReference>
<reference evidence="9" key="1">
    <citation type="submission" date="2017-02" db="EMBL/GenBank/DDBJ databases">
        <authorList>
            <person name="Regsiter A."/>
            <person name="William W."/>
        </authorList>
    </citation>
    <scope>NUCLEOTIDE SEQUENCE</scope>
    <source>
        <strain evidence="9">Bib</strain>
    </source>
</reference>
<evidence type="ECO:0000256" key="3">
    <source>
        <dbReference type="ARBA" id="ARBA00022553"/>
    </source>
</evidence>
<dbReference type="InterPro" id="IPR004358">
    <property type="entry name" value="Sig_transdc_His_kin-like_C"/>
</dbReference>
<dbReference type="InterPro" id="IPR036890">
    <property type="entry name" value="HATPase_C_sf"/>
</dbReference>
<dbReference type="PRINTS" id="PR00344">
    <property type="entry name" value="BCTRLSENSOR"/>
</dbReference>
<feature type="transmembrane region" description="Helical" evidence="7">
    <location>
        <begin position="24"/>
        <end position="45"/>
    </location>
</feature>
<proteinExistence type="predicted"/>
<sequence length="695" mass="77748">MSDENISGSSPFSHIRKLRPHERAMFAGIFFVLVIVLGAVGYFSWQSILRDKKLYTELASRFKAEQIASWYNNHMVEAAEISASSVIFDAVADAIADPGSPKLKRIENYLTPILRSFNYADSAVMTPDRKILVSLTGFAQPDCDMIQKELAARNNSEPFMTSLHLVSPYAKPGLHIVIPLVDKKTQKPIAYVVHTVFSDDFLYPMLAQWPGNEHTGETLLLKRTDGMIQVLNPLKLVRISAFSLQISASDPDTVEARAGRGETGFLSGKDYRGKRVLAVASRVPELDWTVLSKIDISEAFSGWFLTLVILILFGIIAFVALVAGAYVLLSSRAISTYRARLDLLQRTERNEALLNAILERIDSLVVIPGKNLAVQFSNQAYQARFGTEWPKDLPDPQQATPEGPKPEQARKIDIVDKNGNHARLLIFPIKIELRGQEPLLGYVMRDITELESALDVVQQLNQELSQKVQEQTQRIIDADEELRAIAATISHDLAAPVRSIESFSELLYQEISERSSAEAMDYLMRIRRASASMASLTSDLITFLSLDTVPLSLSEFDFSLAAQEITSDIIRRNPGRRYQITIMPGLKMQCDRKLMNIALRNVIDNAFKYCSDNTITAIEIGKIGQSGIFVKDNGIGMMPDEIKKIFTPFSERKDERYKPGFSVGLAVTKKIIERHGGRIEIESELGKGTTVYFKF</sequence>
<dbReference type="InterPro" id="IPR036097">
    <property type="entry name" value="HisK_dim/P_sf"/>
</dbReference>
<keyword evidence="7" id="KW-0812">Transmembrane</keyword>
<organism evidence="9">
    <name type="scientific">uncultured spirochete</name>
    <dbReference type="NCBI Taxonomy" id="156406"/>
    <lineage>
        <taxon>Bacteria</taxon>
        <taxon>Pseudomonadati</taxon>
        <taxon>Spirochaetota</taxon>
        <taxon>Spirochaetia</taxon>
        <taxon>Spirochaetales</taxon>
        <taxon>environmental samples</taxon>
    </lineage>
</organism>
<dbReference type="SUPFAM" id="SSF47384">
    <property type="entry name" value="Homodimeric domain of signal transducing histidine kinase"/>
    <property type="match status" value="1"/>
</dbReference>
<dbReference type="AlphaFoldDB" id="A0A3P3XHZ9"/>
<evidence type="ECO:0000313" key="9">
    <source>
        <dbReference type="EMBL" id="SLM12438.1"/>
    </source>
</evidence>
<dbReference type="InterPro" id="IPR003661">
    <property type="entry name" value="HisK_dim/P_dom"/>
</dbReference>
<dbReference type="InterPro" id="IPR003594">
    <property type="entry name" value="HATPase_dom"/>
</dbReference>
<dbReference type="CDD" id="cd18774">
    <property type="entry name" value="PDC2_HK_sensor"/>
    <property type="match status" value="1"/>
</dbReference>
<dbReference type="GO" id="GO:0030295">
    <property type="term" value="F:protein kinase activator activity"/>
    <property type="evidence" value="ECO:0007669"/>
    <property type="project" value="TreeGrafter"/>
</dbReference>
<dbReference type="InterPro" id="IPR005467">
    <property type="entry name" value="His_kinase_dom"/>
</dbReference>
<dbReference type="GO" id="GO:0000155">
    <property type="term" value="F:phosphorelay sensor kinase activity"/>
    <property type="evidence" value="ECO:0007669"/>
    <property type="project" value="InterPro"/>
</dbReference>
<dbReference type="Pfam" id="PF00512">
    <property type="entry name" value="HisKA"/>
    <property type="match status" value="1"/>
</dbReference>
<dbReference type="EMBL" id="FWDM01000018">
    <property type="protein sequence ID" value="SLM12438.1"/>
    <property type="molecule type" value="Genomic_DNA"/>
</dbReference>
<dbReference type="GO" id="GO:0007234">
    <property type="term" value="P:osmosensory signaling via phosphorelay pathway"/>
    <property type="evidence" value="ECO:0007669"/>
    <property type="project" value="TreeGrafter"/>
</dbReference>
<evidence type="ECO:0000256" key="7">
    <source>
        <dbReference type="SAM" id="Phobius"/>
    </source>
</evidence>
<protein>
    <recommendedName>
        <fullName evidence="2">histidine kinase</fullName>
        <ecNumber evidence="2">2.7.13.3</ecNumber>
    </recommendedName>
</protein>
<keyword evidence="4 9" id="KW-0808">Transferase</keyword>
<dbReference type="Pfam" id="PF02518">
    <property type="entry name" value="HATPase_c"/>
    <property type="match status" value="1"/>
</dbReference>
<feature type="transmembrane region" description="Helical" evidence="7">
    <location>
        <begin position="303"/>
        <end position="329"/>
    </location>
</feature>
<dbReference type="Gene3D" id="1.10.287.130">
    <property type="match status" value="1"/>
</dbReference>
<evidence type="ECO:0000256" key="5">
    <source>
        <dbReference type="ARBA" id="ARBA00022777"/>
    </source>
</evidence>
<dbReference type="PANTHER" id="PTHR42878:SF15">
    <property type="entry name" value="BACTERIOPHYTOCHROME"/>
    <property type="match status" value="1"/>
</dbReference>
<dbReference type="SMART" id="SM00387">
    <property type="entry name" value="HATPase_c"/>
    <property type="match status" value="1"/>
</dbReference>
<keyword evidence="7" id="KW-1133">Transmembrane helix</keyword>
<gene>
    <name evidence="9" type="ORF">SPIROBIBN47_250034</name>
</gene>
<dbReference type="CDD" id="cd00082">
    <property type="entry name" value="HisKA"/>
    <property type="match status" value="1"/>
</dbReference>
<name>A0A3P3XHZ9_9SPIR</name>
<dbReference type="EC" id="2.7.13.3" evidence="2"/>
<evidence type="ECO:0000256" key="4">
    <source>
        <dbReference type="ARBA" id="ARBA00022679"/>
    </source>
</evidence>
<evidence type="ECO:0000256" key="2">
    <source>
        <dbReference type="ARBA" id="ARBA00012438"/>
    </source>
</evidence>
<dbReference type="PANTHER" id="PTHR42878">
    <property type="entry name" value="TWO-COMPONENT HISTIDINE KINASE"/>
    <property type="match status" value="1"/>
</dbReference>
<dbReference type="SUPFAM" id="SSF55874">
    <property type="entry name" value="ATPase domain of HSP90 chaperone/DNA topoisomerase II/histidine kinase"/>
    <property type="match status" value="1"/>
</dbReference>
<feature type="domain" description="Histidine kinase" evidence="8">
    <location>
        <begin position="488"/>
        <end position="695"/>
    </location>
</feature>
<evidence type="ECO:0000259" key="8">
    <source>
        <dbReference type="PROSITE" id="PS50109"/>
    </source>
</evidence>
<comment type="catalytic activity">
    <reaction evidence="1">
        <text>ATP + protein L-histidine = ADP + protein N-phospho-L-histidine.</text>
        <dbReference type="EC" id="2.7.13.3"/>
    </reaction>
</comment>
<accession>A0A3P3XHZ9</accession>
<keyword evidence="6" id="KW-0175">Coiled coil</keyword>
<keyword evidence="5 9" id="KW-0418">Kinase</keyword>
<feature type="coiled-coil region" evidence="6">
    <location>
        <begin position="447"/>
        <end position="481"/>
    </location>
</feature>